<dbReference type="Pfam" id="PF05728">
    <property type="entry name" value="UPF0227"/>
    <property type="match status" value="1"/>
</dbReference>
<protein>
    <submittedName>
        <fullName evidence="1">Uncharacterized protein family (UPF0227)</fullName>
    </submittedName>
</protein>
<gene>
    <name evidence="1" type="ORF">SAMN02910265_02494</name>
</gene>
<dbReference type="InterPro" id="IPR008886">
    <property type="entry name" value="UPF0227/Esterase_YqiA"/>
</dbReference>
<organism evidence="1 2">
    <name type="scientific">Ruminococcus flavefaciens</name>
    <dbReference type="NCBI Taxonomy" id="1265"/>
    <lineage>
        <taxon>Bacteria</taxon>
        <taxon>Bacillati</taxon>
        <taxon>Bacillota</taxon>
        <taxon>Clostridia</taxon>
        <taxon>Eubacteriales</taxon>
        <taxon>Oscillospiraceae</taxon>
        <taxon>Ruminococcus</taxon>
    </lineage>
</organism>
<dbReference type="Gene3D" id="3.40.50.1820">
    <property type="entry name" value="alpha/beta hydrolase"/>
    <property type="match status" value="1"/>
</dbReference>
<reference evidence="1 2" key="1">
    <citation type="submission" date="2016-10" db="EMBL/GenBank/DDBJ databases">
        <authorList>
            <person name="de Groot N.N."/>
        </authorList>
    </citation>
    <scope>NUCLEOTIDE SEQUENCE [LARGE SCALE GENOMIC DNA]</scope>
    <source>
        <strain evidence="1 2">YAD2003</strain>
    </source>
</reference>
<accession>A0A1H6KTI9</accession>
<sequence length="188" mass="21154">MKILNLHGFMGEADNKNYKALCGMFPAEDIISPQLKYIETSPTELLEKLAAYVDTDDFIFVGQSLGGWYADKLSRRFKRPCILTNPCYYPHELELITASGIPADFIEQYRDMSANDKNERAYTLCSDGDTVLPDNYPNCVKLSEQVVGVRGSHSTIENVGEHISELLTEIRKMTADTSVKTVTLYDHS</sequence>
<dbReference type="SUPFAM" id="SSF53474">
    <property type="entry name" value="alpha/beta-Hydrolases"/>
    <property type="match status" value="1"/>
</dbReference>
<proteinExistence type="predicted"/>
<dbReference type="EMBL" id="FNWV01000009">
    <property type="protein sequence ID" value="SEH75197.1"/>
    <property type="molecule type" value="Genomic_DNA"/>
</dbReference>
<dbReference type="Proteomes" id="UP000183190">
    <property type="component" value="Unassembled WGS sequence"/>
</dbReference>
<dbReference type="OrthoDB" id="9803916at2"/>
<evidence type="ECO:0000313" key="1">
    <source>
        <dbReference type="EMBL" id="SEH75197.1"/>
    </source>
</evidence>
<name>A0A1H6KTI9_RUMFL</name>
<dbReference type="AlphaFoldDB" id="A0A1H6KTI9"/>
<dbReference type="RefSeq" id="WP_081348253.1">
    <property type="nucleotide sequence ID" value="NZ_FNWV01000009.1"/>
</dbReference>
<evidence type="ECO:0000313" key="2">
    <source>
        <dbReference type="Proteomes" id="UP000183190"/>
    </source>
</evidence>
<dbReference type="InterPro" id="IPR029058">
    <property type="entry name" value="AB_hydrolase_fold"/>
</dbReference>